<feature type="transmembrane region" description="Helical" evidence="2">
    <location>
        <begin position="51"/>
        <end position="68"/>
    </location>
</feature>
<evidence type="ECO:0000256" key="2">
    <source>
        <dbReference type="SAM" id="Phobius"/>
    </source>
</evidence>
<accession>A0ABR1IV43</accession>
<dbReference type="Proteomes" id="UP001498398">
    <property type="component" value="Unassembled WGS sequence"/>
</dbReference>
<reference evidence="3 4" key="1">
    <citation type="submission" date="2024-01" db="EMBL/GenBank/DDBJ databases">
        <title>A draft genome for the cacao thread blight pathogen Marasmiellus scandens.</title>
        <authorList>
            <person name="Baruah I.K."/>
            <person name="Leung J."/>
            <person name="Bukari Y."/>
            <person name="Amoako-Attah I."/>
            <person name="Meinhardt L.W."/>
            <person name="Bailey B.A."/>
            <person name="Cohen S.P."/>
        </authorList>
    </citation>
    <scope>NUCLEOTIDE SEQUENCE [LARGE SCALE GENOMIC DNA]</scope>
    <source>
        <strain evidence="3 4">GH-19</strain>
    </source>
</reference>
<sequence>MSATKANDDPRDPSLERPMRLPNNWFSESGDVLGTAGMFLSGMIMVTRNRYLAWPAILFGIYGVINQHPLRTKEGGGSPWSNLSLCVMALFASYMPLFIVNTRNQPTSTPL</sequence>
<evidence type="ECO:0000313" key="3">
    <source>
        <dbReference type="EMBL" id="KAK7442005.1"/>
    </source>
</evidence>
<keyword evidence="2" id="KW-1133">Transmembrane helix</keyword>
<protein>
    <submittedName>
        <fullName evidence="3">Uncharacterized protein</fullName>
    </submittedName>
</protein>
<keyword evidence="2" id="KW-0812">Transmembrane</keyword>
<evidence type="ECO:0000256" key="1">
    <source>
        <dbReference type="SAM" id="MobiDB-lite"/>
    </source>
</evidence>
<proteinExistence type="predicted"/>
<feature type="region of interest" description="Disordered" evidence="1">
    <location>
        <begin position="1"/>
        <end position="22"/>
    </location>
</feature>
<evidence type="ECO:0000313" key="4">
    <source>
        <dbReference type="Proteomes" id="UP001498398"/>
    </source>
</evidence>
<keyword evidence="4" id="KW-1185">Reference proteome</keyword>
<keyword evidence="2" id="KW-0472">Membrane</keyword>
<organism evidence="3 4">
    <name type="scientific">Marasmiellus scandens</name>
    <dbReference type="NCBI Taxonomy" id="2682957"/>
    <lineage>
        <taxon>Eukaryota</taxon>
        <taxon>Fungi</taxon>
        <taxon>Dikarya</taxon>
        <taxon>Basidiomycota</taxon>
        <taxon>Agaricomycotina</taxon>
        <taxon>Agaricomycetes</taxon>
        <taxon>Agaricomycetidae</taxon>
        <taxon>Agaricales</taxon>
        <taxon>Marasmiineae</taxon>
        <taxon>Omphalotaceae</taxon>
        <taxon>Marasmiellus</taxon>
    </lineage>
</organism>
<gene>
    <name evidence="3" type="ORF">VKT23_016283</name>
</gene>
<feature type="transmembrane region" description="Helical" evidence="2">
    <location>
        <begin position="80"/>
        <end position="100"/>
    </location>
</feature>
<name>A0ABR1IV43_9AGAR</name>
<dbReference type="EMBL" id="JBANRG010000060">
    <property type="protein sequence ID" value="KAK7442005.1"/>
    <property type="molecule type" value="Genomic_DNA"/>
</dbReference>
<comment type="caution">
    <text evidence="3">The sequence shown here is derived from an EMBL/GenBank/DDBJ whole genome shotgun (WGS) entry which is preliminary data.</text>
</comment>
<feature type="compositionally biased region" description="Basic and acidic residues" evidence="1">
    <location>
        <begin position="1"/>
        <end position="19"/>
    </location>
</feature>